<sequence length="207" mass="22241">MRLCTMTQEHGSKPLAGLRVLEMAAIGPVPHLGTILLNMGAQVTVITRLESGPYDFLHSFYAQGKEHVAVDLKDPTGQAKVLELMRNADVLVEGMRPGVMERLSLGPEQALEANSELIFARVTGYGQGGPLAQDPGHDINYIAQSGALNAFRRGSGKPMPPINVAGDFAGGSMHGVISILAALWGSDQGIPLSKCWILRWWTVQLLC</sequence>
<dbReference type="InterPro" id="IPR003673">
    <property type="entry name" value="CoA-Trfase_fam_III"/>
</dbReference>
<keyword evidence="2" id="KW-1185">Reference proteome</keyword>
<dbReference type="Proteomes" id="UP000002007">
    <property type="component" value="Chromosome"/>
</dbReference>
<dbReference type="eggNOG" id="COG1804">
    <property type="taxonomic scope" value="Bacteria"/>
</dbReference>
<accession>A9WST5</accession>
<dbReference type="GO" id="GO:0008111">
    <property type="term" value="F:alpha-methylacyl-CoA racemase activity"/>
    <property type="evidence" value="ECO:0007669"/>
    <property type="project" value="UniProtKB-EC"/>
</dbReference>
<evidence type="ECO:0000313" key="2">
    <source>
        <dbReference type="Proteomes" id="UP000002007"/>
    </source>
</evidence>
<dbReference type="Pfam" id="PF02515">
    <property type="entry name" value="CoA_transf_3"/>
    <property type="match status" value="1"/>
</dbReference>
<dbReference type="KEGG" id="rsa:RSal33209_2141"/>
<dbReference type="PANTHER" id="PTHR48228">
    <property type="entry name" value="SUCCINYL-COA--D-CITRAMALATE COA-TRANSFERASE"/>
    <property type="match status" value="1"/>
</dbReference>
<organism evidence="1 2">
    <name type="scientific">Renibacterium salmoninarum (strain ATCC 33209 / DSM 20767 / JCM 11484 / NBRC 15589 / NCIMB 2235)</name>
    <dbReference type="NCBI Taxonomy" id="288705"/>
    <lineage>
        <taxon>Bacteria</taxon>
        <taxon>Bacillati</taxon>
        <taxon>Actinomycetota</taxon>
        <taxon>Actinomycetes</taxon>
        <taxon>Micrococcales</taxon>
        <taxon>Micrococcaceae</taxon>
        <taxon>Renibacterium</taxon>
    </lineage>
</organism>
<dbReference type="PANTHER" id="PTHR48228:SF5">
    <property type="entry name" value="ALPHA-METHYLACYL-COA RACEMASE"/>
    <property type="match status" value="1"/>
</dbReference>
<protein>
    <submittedName>
        <fullName evidence="1">Alpha-methylacyl-CoA racemase</fullName>
        <ecNumber evidence="1">5.1.99.4</ecNumber>
    </submittedName>
</protein>
<proteinExistence type="predicted"/>
<dbReference type="STRING" id="288705.RSal33209_2141"/>
<dbReference type="EC" id="5.1.99.4" evidence="1"/>
<dbReference type="AlphaFoldDB" id="A9WST5"/>
<dbReference type="SUPFAM" id="SSF89796">
    <property type="entry name" value="CoA-transferase family III (CaiB/BaiF)"/>
    <property type="match status" value="1"/>
</dbReference>
<name>A9WST5_RENSM</name>
<dbReference type="Gene3D" id="3.40.50.10540">
    <property type="entry name" value="Crotonobetainyl-coa:carnitine coa-transferase, domain 1"/>
    <property type="match status" value="1"/>
</dbReference>
<dbReference type="InterPro" id="IPR050509">
    <property type="entry name" value="CoA-transferase_III"/>
</dbReference>
<reference evidence="2" key="1">
    <citation type="journal article" date="2008" name="J. Bacteriol.">
        <title>Genome sequence of the fish pathogen Renibacterium salmoninarum suggests reductive evolution away from an environmental Arthrobacter ancestor.</title>
        <authorList>
            <person name="Wiens G.D."/>
            <person name="Rockey D.D."/>
            <person name="Wu Z."/>
            <person name="Chang J."/>
            <person name="Levy R."/>
            <person name="Crane S."/>
            <person name="Chen D.S."/>
            <person name="Capri G.R."/>
            <person name="Burnett J.R."/>
            <person name="Sudheesh P.S."/>
            <person name="Schipma M.J."/>
            <person name="Burd H."/>
            <person name="Bhattacharyya A."/>
            <person name="Rhodes L.D."/>
            <person name="Kaul R."/>
            <person name="Strom M.S."/>
        </authorList>
    </citation>
    <scope>NUCLEOTIDE SEQUENCE [LARGE SCALE GENOMIC DNA]</scope>
    <source>
        <strain evidence="2">ATCC 33209 / DSM 20767 / JCM 11484 / NBRC 15589 / NCIMB 2235</strain>
    </source>
</reference>
<dbReference type="EMBL" id="CP000910">
    <property type="protein sequence ID" value="ABY23873.1"/>
    <property type="molecule type" value="Genomic_DNA"/>
</dbReference>
<gene>
    <name evidence="1" type="ordered locus">RSal33209_2141</name>
</gene>
<dbReference type="InterPro" id="IPR023606">
    <property type="entry name" value="CoA-Trfase_III_dom_1_sf"/>
</dbReference>
<dbReference type="HOGENOM" id="CLU_033975_4_0_11"/>
<evidence type="ECO:0000313" key="1">
    <source>
        <dbReference type="EMBL" id="ABY23873.1"/>
    </source>
</evidence>
<keyword evidence="1" id="KW-0413">Isomerase</keyword>